<dbReference type="InterPro" id="IPR057253">
    <property type="entry name" value="CoiA-like_N"/>
</dbReference>
<dbReference type="RefSeq" id="WP_161903076.1">
    <property type="nucleotide sequence ID" value="NZ_MAEL01000054.1"/>
</dbReference>
<reference evidence="3 4" key="1">
    <citation type="submission" date="2016-06" db="EMBL/GenBank/DDBJ databases">
        <title>Four novel species of enterococci isolated from chicken manure.</title>
        <authorList>
            <person name="Van Tyne D."/>
        </authorList>
    </citation>
    <scope>NUCLEOTIDE SEQUENCE [LARGE SCALE GENOMIC DNA]</scope>
    <source>
        <strain evidence="3 4">CU12B</strain>
    </source>
</reference>
<dbReference type="InterPro" id="IPR010330">
    <property type="entry name" value="CoiA_nuc"/>
</dbReference>
<dbReference type="PIRSF" id="PIRSF007487">
    <property type="entry name" value="Competence-induced_CoiA_bac"/>
    <property type="match status" value="1"/>
</dbReference>
<protein>
    <submittedName>
        <fullName evidence="3">Competence protein</fullName>
    </submittedName>
</protein>
<evidence type="ECO:0000313" key="4">
    <source>
        <dbReference type="Proteomes" id="UP000782705"/>
    </source>
</evidence>
<evidence type="ECO:0000259" key="1">
    <source>
        <dbReference type="Pfam" id="PF06054"/>
    </source>
</evidence>
<name>A0ABQ6YWN0_9ENTE</name>
<dbReference type="Pfam" id="PF06054">
    <property type="entry name" value="CoiA_nuc"/>
    <property type="match status" value="1"/>
</dbReference>
<organism evidence="3 4">
    <name type="scientific">Candidatus Enterococcus willemsii</name>
    <dbReference type="NCBI Taxonomy" id="1857215"/>
    <lineage>
        <taxon>Bacteria</taxon>
        <taxon>Bacillati</taxon>
        <taxon>Bacillota</taxon>
        <taxon>Bacilli</taxon>
        <taxon>Lactobacillales</taxon>
        <taxon>Enterococcaceae</taxon>
        <taxon>Enterococcus</taxon>
    </lineage>
</organism>
<feature type="domain" description="Competence protein CoiA nuclease-like" evidence="1">
    <location>
        <begin position="59"/>
        <end position="199"/>
    </location>
</feature>
<dbReference type="EMBL" id="MAEL01000054">
    <property type="protein sequence ID" value="KAF1302096.1"/>
    <property type="molecule type" value="Genomic_DNA"/>
</dbReference>
<comment type="caution">
    <text evidence="3">The sequence shown here is derived from an EMBL/GenBank/DDBJ whole genome shotgun (WGS) entry which is preliminary data.</text>
</comment>
<dbReference type="Pfam" id="PF25164">
    <property type="entry name" value="CoiA_N"/>
    <property type="match status" value="1"/>
</dbReference>
<proteinExistence type="predicted"/>
<dbReference type="Proteomes" id="UP000782705">
    <property type="component" value="Unassembled WGS sequence"/>
</dbReference>
<gene>
    <name evidence="3" type="ORF">BAU17_01620</name>
</gene>
<evidence type="ECO:0000313" key="3">
    <source>
        <dbReference type="EMBL" id="KAF1302096.1"/>
    </source>
</evidence>
<dbReference type="InterPro" id="IPR021176">
    <property type="entry name" value="Competence-induced_CoiA"/>
</dbReference>
<accession>A0ABQ6YWN0</accession>
<evidence type="ECO:0000259" key="2">
    <source>
        <dbReference type="Pfam" id="PF25164"/>
    </source>
</evidence>
<sequence>MLVAETKAGIKVYADKCKGKVEAICPSCKAPVRLKHGKIKIPHFAHVAYTGCAYFSEGETLEHLMNKQMLLTWSGSGQLEAYLPELQQRPDLLINRVAVEIQCSPLSLTRLIERTKNYQNHHYQPWWLVGQKLTPRKRWSHLQKAFSYYDFKKGCHLWVIANQQKEIQLFYHIRWHFQLGYFFQKKRWRFMESPLAQVFLFEPDRSDYHWEVSAYRYTIQKKLFQGNEKIQEIQEQIYRLKGNIQTLPEWCYSASEFFFYFEDLLLFLRYCVTVSANFHQWLDRIKSIDFSWYFPLVSQKEILRAVYDESCFLQESSNF</sequence>
<keyword evidence="4" id="KW-1185">Reference proteome</keyword>
<feature type="domain" description="Competence protein CoiA-like N-terminal" evidence="2">
    <location>
        <begin position="21"/>
        <end position="54"/>
    </location>
</feature>